<dbReference type="EMBL" id="CAJVPW010078564">
    <property type="protein sequence ID" value="CAG8799737.1"/>
    <property type="molecule type" value="Genomic_DNA"/>
</dbReference>
<reference evidence="1" key="1">
    <citation type="submission" date="2021-06" db="EMBL/GenBank/DDBJ databases">
        <authorList>
            <person name="Kallberg Y."/>
            <person name="Tangrot J."/>
            <person name="Rosling A."/>
        </authorList>
    </citation>
    <scope>NUCLEOTIDE SEQUENCE</scope>
    <source>
        <strain evidence="1">28 12/20/2015</strain>
    </source>
</reference>
<name>A0ACA9RN96_9GLOM</name>
<accession>A0ACA9RN96</accession>
<evidence type="ECO:0000313" key="2">
    <source>
        <dbReference type="Proteomes" id="UP000789366"/>
    </source>
</evidence>
<organism evidence="1 2">
    <name type="scientific">Cetraspora pellucida</name>
    <dbReference type="NCBI Taxonomy" id="1433469"/>
    <lineage>
        <taxon>Eukaryota</taxon>
        <taxon>Fungi</taxon>
        <taxon>Fungi incertae sedis</taxon>
        <taxon>Mucoromycota</taxon>
        <taxon>Glomeromycotina</taxon>
        <taxon>Glomeromycetes</taxon>
        <taxon>Diversisporales</taxon>
        <taxon>Gigasporaceae</taxon>
        <taxon>Cetraspora</taxon>
    </lineage>
</organism>
<evidence type="ECO:0000313" key="1">
    <source>
        <dbReference type="EMBL" id="CAG8799737.1"/>
    </source>
</evidence>
<proteinExistence type="predicted"/>
<gene>
    <name evidence="1" type="ORF">SPELUC_LOCUS17959</name>
</gene>
<dbReference type="Proteomes" id="UP000789366">
    <property type="component" value="Unassembled WGS sequence"/>
</dbReference>
<sequence length="43" mass="4812">KKKIFSIQSFTSTSTTSSKHHLYSVKTNNNVIGNILIQTSTKK</sequence>
<feature type="non-terminal residue" evidence="1">
    <location>
        <position position="1"/>
    </location>
</feature>
<comment type="caution">
    <text evidence="1">The sequence shown here is derived from an EMBL/GenBank/DDBJ whole genome shotgun (WGS) entry which is preliminary data.</text>
</comment>
<protein>
    <submittedName>
        <fullName evidence="1">8205_t:CDS:1</fullName>
    </submittedName>
</protein>
<keyword evidence="2" id="KW-1185">Reference proteome</keyword>